<dbReference type="EMBL" id="GBXM01081812">
    <property type="protein sequence ID" value="JAH26765.1"/>
    <property type="molecule type" value="Transcribed_RNA"/>
</dbReference>
<sequence>MQRTPQYEFVGGSKFGRYYDVMSCIIDKTLIYSGILDSAVISLRVLL</sequence>
<accession>A0A0E9RE81</accession>
<protein>
    <submittedName>
        <fullName evidence="1">Uncharacterized protein</fullName>
    </submittedName>
</protein>
<reference evidence="1" key="2">
    <citation type="journal article" date="2015" name="Fish Shellfish Immunol.">
        <title>Early steps in the European eel (Anguilla anguilla)-Vibrio vulnificus interaction in the gills: Role of the RtxA13 toxin.</title>
        <authorList>
            <person name="Callol A."/>
            <person name="Pajuelo D."/>
            <person name="Ebbesson L."/>
            <person name="Teles M."/>
            <person name="MacKenzie S."/>
            <person name="Amaro C."/>
        </authorList>
    </citation>
    <scope>NUCLEOTIDE SEQUENCE</scope>
</reference>
<evidence type="ECO:0000313" key="1">
    <source>
        <dbReference type="EMBL" id="JAH26765.1"/>
    </source>
</evidence>
<name>A0A0E9RE81_ANGAN</name>
<organism evidence="1">
    <name type="scientific">Anguilla anguilla</name>
    <name type="common">European freshwater eel</name>
    <name type="synonym">Muraena anguilla</name>
    <dbReference type="NCBI Taxonomy" id="7936"/>
    <lineage>
        <taxon>Eukaryota</taxon>
        <taxon>Metazoa</taxon>
        <taxon>Chordata</taxon>
        <taxon>Craniata</taxon>
        <taxon>Vertebrata</taxon>
        <taxon>Euteleostomi</taxon>
        <taxon>Actinopterygii</taxon>
        <taxon>Neopterygii</taxon>
        <taxon>Teleostei</taxon>
        <taxon>Anguilliformes</taxon>
        <taxon>Anguillidae</taxon>
        <taxon>Anguilla</taxon>
    </lineage>
</organism>
<dbReference type="AlphaFoldDB" id="A0A0E9RE81"/>
<proteinExistence type="predicted"/>
<reference evidence="1" key="1">
    <citation type="submission" date="2014-11" db="EMBL/GenBank/DDBJ databases">
        <authorList>
            <person name="Amaro Gonzalez C."/>
        </authorList>
    </citation>
    <scope>NUCLEOTIDE SEQUENCE</scope>
</reference>